<dbReference type="Gene3D" id="1.10.260.40">
    <property type="entry name" value="lambda repressor-like DNA-binding domains"/>
    <property type="match status" value="1"/>
</dbReference>
<dbReference type="RefSeq" id="WP_284257327.1">
    <property type="nucleotide sequence ID" value="NZ_BSOS01000027.1"/>
</dbReference>
<dbReference type="Proteomes" id="UP001156641">
    <property type="component" value="Unassembled WGS sequence"/>
</dbReference>
<keyword evidence="3" id="KW-1185">Reference proteome</keyword>
<proteinExistence type="predicted"/>
<evidence type="ECO:0000313" key="3">
    <source>
        <dbReference type="Proteomes" id="UP001156641"/>
    </source>
</evidence>
<dbReference type="SMART" id="SM00530">
    <property type="entry name" value="HTH_XRE"/>
    <property type="match status" value="1"/>
</dbReference>
<name>A0ABQ6A979_9PROT</name>
<dbReference type="PROSITE" id="PS50943">
    <property type="entry name" value="HTH_CROC1"/>
    <property type="match status" value="1"/>
</dbReference>
<dbReference type="InterPro" id="IPR010982">
    <property type="entry name" value="Lambda_DNA-bd_dom_sf"/>
</dbReference>
<dbReference type="EMBL" id="BSOS01000027">
    <property type="protein sequence ID" value="GLR66620.1"/>
    <property type="molecule type" value="Genomic_DNA"/>
</dbReference>
<protein>
    <recommendedName>
        <fullName evidence="1">HTH cro/C1-type domain-containing protein</fullName>
    </recommendedName>
</protein>
<organism evidence="2 3">
    <name type="scientific">Acidocella aquatica</name>
    <dbReference type="NCBI Taxonomy" id="1922313"/>
    <lineage>
        <taxon>Bacteria</taxon>
        <taxon>Pseudomonadati</taxon>
        <taxon>Pseudomonadota</taxon>
        <taxon>Alphaproteobacteria</taxon>
        <taxon>Acetobacterales</taxon>
        <taxon>Acidocellaceae</taxon>
        <taxon>Acidocella</taxon>
    </lineage>
</organism>
<dbReference type="CDD" id="cd00093">
    <property type="entry name" value="HTH_XRE"/>
    <property type="match status" value="1"/>
</dbReference>
<evidence type="ECO:0000259" key="1">
    <source>
        <dbReference type="PROSITE" id="PS50943"/>
    </source>
</evidence>
<comment type="caution">
    <text evidence="2">The sequence shown here is derived from an EMBL/GenBank/DDBJ whole genome shotgun (WGS) entry which is preliminary data.</text>
</comment>
<evidence type="ECO:0000313" key="2">
    <source>
        <dbReference type="EMBL" id="GLR66620.1"/>
    </source>
</evidence>
<dbReference type="Pfam" id="PF01381">
    <property type="entry name" value="HTH_3"/>
    <property type="match status" value="1"/>
</dbReference>
<dbReference type="SUPFAM" id="SSF47413">
    <property type="entry name" value="lambda repressor-like DNA-binding domains"/>
    <property type="match status" value="1"/>
</dbReference>
<accession>A0ABQ6A979</accession>
<reference evidence="3" key="1">
    <citation type="journal article" date="2019" name="Int. J. Syst. Evol. Microbiol.">
        <title>The Global Catalogue of Microorganisms (GCM) 10K type strain sequencing project: providing services to taxonomists for standard genome sequencing and annotation.</title>
        <authorList>
            <consortium name="The Broad Institute Genomics Platform"/>
            <consortium name="The Broad Institute Genome Sequencing Center for Infectious Disease"/>
            <person name="Wu L."/>
            <person name="Ma J."/>
        </authorList>
    </citation>
    <scope>NUCLEOTIDE SEQUENCE [LARGE SCALE GENOMIC DNA]</scope>
    <source>
        <strain evidence="3">NBRC 112502</strain>
    </source>
</reference>
<gene>
    <name evidence="2" type="ORF">GCM10010909_13000</name>
</gene>
<sequence length="151" mass="16800">MGKEKVDSVAGEKRLSPVDAYVGSRIRLRRTYLGLSQEGLGDALNLTYQQVQKYELGNNRVGASRLFEISRVLDVPISYFFDDMPKGVSEAPNSGECRRASEVSELHRQFNASAMGILSTRETLNVVDAYYGISNPSSRQQMFKLIKSLAS</sequence>
<feature type="domain" description="HTH cro/C1-type" evidence="1">
    <location>
        <begin position="26"/>
        <end position="80"/>
    </location>
</feature>
<dbReference type="InterPro" id="IPR001387">
    <property type="entry name" value="Cro/C1-type_HTH"/>
</dbReference>